<dbReference type="SUPFAM" id="SSF53474">
    <property type="entry name" value="alpha/beta-Hydrolases"/>
    <property type="match status" value="1"/>
</dbReference>
<evidence type="ECO:0000256" key="1">
    <source>
        <dbReference type="ARBA" id="ARBA00006249"/>
    </source>
</evidence>
<dbReference type="GO" id="GO:0016787">
    <property type="term" value="F:hydrolase activity"/>
    <property type="evidence" value="ECO:0007669"/>
    <property type="project" value="UniProtKB-KW"/>
</dbReference>
<comment type="similarity">
    <text evidence="1">Belongs to the tannase family.</text>
</comment>
<evidence type="ECO:0000313" key="9">
    <source>
        <dbReference type="EMBL" id="MFC3712969.1"/>
    </source>
</evidence>
<dbReference type="InterPro" id="IPR011118">
    <property type="entry name" value="Tannase/feruloyl_esterase"/>
</dbReference>
<evidence type="ECO:0000313" key="10">
    <source>
        <dbReference type="Proteomes" id="UP001595615"/>
    </source>
</evidence>
<evidence type="ECO:0000256" key="3">
    <source>
        <dbReference type="ARBA" id="ARBA00022723"/>
    </source>
</evidence>
<name>A0ABV7XA15_9SPHN</name>
<accession>A0ABV7XA15</accession>
<gene>
    <name evidence="9" type="ORF">ACFOMD_10325</name>
</gene>
<dbReference type="PANTHER" id="PTHR33938">
    <property type="entry name" value="FERULOYL ESTERASE B-RELATED"/>
    <property type="match status" value="1"/>
</dbReference>
<protein>
    <submittedName>
        <fullName evidence="9">Tannase/feruloyl esterase family alpha/beta hydrolase</fullName>
    </submittedName>
</protein>
<evidence type="ECO:0000256" key="5">
    <source>
        <dbReference type="ARBA" id="ARBA00022801"/>
    </source>
</evidence>
<evidence type="ECO:0000256" key="2">
    <source>
        <dbReference type="ARBA" id="ARBA00022487"/>
    </source>
</evidence>
<keyword evidence="4" id="KW-0732">Signal</keyword>
<reference evidence="10" key="1">
    <citation type="journal article" date="2019" name="Int. J. Syst. Evol. Microbiol.">
        <title>The Global Catalogue of Microorganisms (GCM) 10K type strain sequencing project: providing services to taxonomists for standard genome sequencing and annotation.</title>
        <authorList>
            <consortium name="The Broad Institute Genomics Platform"/>
            <consortium name="The Broad Institute Genome Sequencing Center for Infectious Disease"/>
            <person name="Wu L."/>
            <person name="Ma J."/>
        </authorList>
    </citation>
    <scope>NUCLEOTIDE SEQUENCE [LARGE SCALE GENOMIC DNA]</scope>
    <source>
        <strain evidence="10">KCTC 42644</strain>
    </source>
</reference>
<organism evidence="9 10">
    <name type="scientific">Sphingoaurantiacus capsulatus</name>
    <dbReference type="NCBI Taxonomy" id="1771310"/>
    <lineage>
        <taxon>Bacteria</taxon>
        <taxon>Pseudomonadati</taxon>
        <taxon>Pseudomonadota</taxon>
        <taxon>Alphaproteobacteria</taxon>
        <taxon>Sphingomonadales</taxon>
        <taxon>Sphingosinicellaceae</taxon>
        <taxon>Sphingoaurantiacus</taxon>
    </lineage>
</organism>
<dbReference type="Pfam" id="PF07519">
    <property type="entry name" value="Tannase"/>
    <property type="match status" value="1"/>
</dbReference>
<feature type="compositionally biased region" description="Low complexity" evidence="8">
    <location>
        <begin position="1"/>
        <end position="10"/>
    </location>
</feature>
<evidence type="ECO:0000256" key="4">
    <source>
        <dbReference type="ARBA" id="ARBA00022729"/>
    </source>
</evidence>
<keyword evidence="2" id="KW-0719">Serine esterase</keyword>
<evidence type="ECO:0000256" key="6">
    <source>
        <dbReference type="ARBA" id="ARBA00022837"/>
    </source>
</evidence>
<dbReference type="RefSeq" id="WP_380860886.1">
    <property type="nucleotide sequence ID" value="NZ_JBHRXV010000009.1"/>
</dbReference>
<keyword evidence="5 9" id="KW-0378">Hydrolase</keyword>
<keyword evidence="6" id="KW-0106">Calcium</keyword>
<sequence>MGSASAQPAAGSPPPTVPKEFADRCEALNNLDIEKAADAPGKIVLASLVAGKAASPQEKVMFKKRGHSQGNLAPPLEAYPVHCKVEGYITPAVKFNLVLPLDDKWNKRFMLAACDAWCGRAGDDIVVPGLANGYATITNDGGHYGRAPFDGIWAHKNVAAREDFAYRANHVSAQAGKFILKAFYGEPQKFSYIAGFSKGGNAGLMTVQRYPEDFDGVFSKAPVVNYNSKNAAHFTWVALAVHPDGKTPLLYSDKIPLLHKGAMEACDATDGLKDGIIDDPRKCKYDPVVLLCKAGQSEEKNECLNQAQVDAVRKIYAKPVNDRGEIYFNYPTDISSEHDWARSILPVRGSTEPGAPFALNGAITGLRYFVMRDNPGPDYDWTKFDYVKEKAKIDDMATIFDPDAVDLTVFKKRGGKLIIVHGWGDAMISAQMTEDWFAKMQTAMGGAKATGEFAQLYLIPSMDHGSGGSGPYVFDTQTALVKWVEEGIAPKELMVEDEAGKTPFRRRAFYPWPAISRYKGKGDPNAAESFKRVDR</sequence>
<dbReference type="InterPro" id="IPR029058">
    <property type="entry name" value="AB_hydrolase_fold"/>
</dbReference>
<dbReference type="PANTHER" id="PTHR33938:SF15">
    <property type="entry name" value="FERULOYL ESTERASE B-RELATED"/>
    <property type="match status" value="1"/>
</dbReference>
<dbReference type="Gene3D" id="3.40.50.1820">
    <property type="entry name" value="alpha/beta hydrolase"/>
    <property type="match status" value="1"/>
</dbReference>
<proteinExistence type="inferred from homology"/>
<feature type="region of interest" description="Disordered" evidence="8">
    <location>
        <begin position="1"/>
        <end position="20"/>
    </location>
</feature>
<dbReference type="EMBL" id="JBHRXV010000009">
    <property type="protein sequence ID" value="MFC3712969.1"/>
    <property type="molecule type" value="Genomic_DNA"/>
</dbReference>
<keyword evidence="10" id="KW-1185">Reference proteome</keyword>
<dbReference type="Proteomes" id="UP001595615">
    <property type="component" value="Unassembled WGS sequence"/>
</dbReference>
<evidence type="ECO:0000256" key="7">
    <source>
        <dbReference type="ARBA" id="ARBA00023157"/>
    </source>
</evidence>
<keyword evidence="7" id="KW-1015">Disulfide bond</keyword>
<comment type="caution">
    <text evidence="9">The sequence shown here is derived from an EMBL/GenBank/DDBJ whole genome shotgun (WGS) entry which is preliminary data.</text>
</comment>
<evidence type="ECO:0000256" key="8">
    <source>
        <dbReference type="SAM" id="MobiDB-lite"/>
    </source>
</evidence>
<keyword evidence="3" id="KW-0479">Metal-binding</keyword>